<dbReference type="InterPro" id="IPR040958">
    <property type="entry name" value="SNAD1"/>
</dbReference>
<feature type="chain" id="PRO_5040729808" evidence="1">
    <location>
        <begin position="26"/>
        <end position="237"/>
    </location>
</feature>
<dbReference type="OrthoDB" id="8554583at2759"/>
<keyword evidence="1" id="KW-0732">Signal</keyword>
<proteinExistence type="predicted"/>
<accession>A0A9W7TNL7</accession>
<dbReference type="Proteomes" id="UP001059041">
    <property type="component" value="Linkage Group LG14"/>
</dbReference>
<keyword evidence="3" id="KW-1185">Reference proteome</keyword>
<name>A0A9W7TNL7_TRIRA</name>
<dbReference type="AlphaFoldDB" id="A0A9W7TNL7"/>
<feature type="signal peptide" evidence="1">
    <location>
        <begin position="1"/>
        <end position="25"/>
    </location>
</feature>
<sequence length="237" mass="27530">MFTVSVSGVLLLFLIHHSTLKSVDGRNIDVNTLARIITFFEQNYKRFHRNGNELQYAVAINVLTEQCRNGFQQDNFLTNENARVVRMTISNNEDPVYEGTELIAAGIQRMYGYSLHSEYLLLNPTSLHPTTPMQTLLNLRNNSCTILYSLNSPCADLCLDRYHIFDGLRTWSEHSSIKALVFKHVWRDDEINPQCLKNALKEITKYVPLYRCRNDIECFDCEDPYGEIDFRCLINNY</sequence>
<protein>
    <submittedName>
        <fullName evidence="2">Uncharacterized protein</fullName>
    </submittedName>
</protein>
<dbReference type="Pfam" id="PF18744">
    <property type="entry name" value="SNAD1"/>
    <property type="match status" value="1"/>
</dbReference>
<organism evidence="2 3">
    <name type="scientific">Triplophysa rosa</name>
    <name type="common">Cave loach</name>
    <dbReference type="NCBI Taxonomy" id="992332"/>
    <lineage>
        <taxon>Eukaryota</taxon>
        <taxon>Metazoa</taxon>
        <taxon>Chordata</taxon>
        <taxon>Craniata</taxon>
        <taxon>Vertebrata</taxon>
        <taxon>Euteleostomi</taxon>
        <taxon>Actinopterygii</taxon>
        <taxon>Neopterygii</taxon>
        <taxon>Teleostei</taxon>
        <taxon>Ostariophysi</taxon>
        <taxon>Cypriniformes</taxon>
        <taxon>Nemacheilidae</taxon>
        <taxon>Triplophysa</taxon>
    </lineage>
</organism>
<gene>
    <name evidence="2" type="ORF">IRJ41_003830</name>
</gene>
<evidence type="ECO:0000313" key="2">
    <source>
        <dbReference type="EMBL" id="KAI7800465.1"/>
    </source>
</evidence>
<reference evidence="2" key="1">
    <citation type="submission" date="2021-02" db="EMBL/GenBank/DDBJ databases">
        <title>Comparative genomics reveals that relaxation of natural selection precedes convergent phenotypic evolution of cavefish.</title>
        <authorList>
            <person name="Peng Z."/>
        </authorList>
    </citation>
    <scope>NUCLEOTIDE SEQUENCE</scope>
    <source>
        <tissue evidence="2">Muscle</tissue>
    </source>
</reference>
<evidence type="ECO:0000256" key="1">
    <source>
        <dbReference type="SAM" id="SignalP"/>
    </source>
</evidence>
<evidence type="ECO:0000313" key="3">
    <source>
        <dbReference type="Proteomes" id="UP001059041"/>
    </source>
</evidence>
<dbReference type="EMBL" id="JAFHDT010000014">
    <property type="protein sequence ID" value="KAI7800465.1"/>
    <property type="molecule type" value="Genomic_DNA"/>
</dbReference>
<comment type="caution">
    <text evidence="2">The sequence shown here is derived from an EMBL/GenBank/DDBJ whole genome shotgun (WGS) entry which is preliminary data.</text>
</comment>